<evidence type="ECO:0000256" key="3">
    <source>
        <dbReference type="ARBA" id="ARBA00022448"/>
    </source>
</evidence>
<feature type="transmembrane region" description="Helical" evidence="8">
    <location>
        <begin position="93"/>
        <end position="113"/>
    </location>
</feature>
<evidence type="ECO:0000256" key="7">
    <source>
        <dbReference type="ARBA" id="ARBA00023136"/>
    </source>
</evidence>
<dbReference type="PANTHER" id="PTHR30047:SF7">
    <property type="entry name" value="HIGH-AFFINITY CHOLINE TRANSPORT PROTEIN"/>
    <property type="match status" value="1"/>
</dbReference>
<keyword evidence="7 8" id="KW-0472">Membrane</keyword>
<feature type="transmembrane region" description="Helical" evidence="8">
    <location>
        <begin position="234"/>
        <end position="254"/>
    </location>
</feature>
<accession>A0ABT4CLQ5</accession>
<dbReference type="RefSeq" id="WP_268048434.1">
    <property type="nucleotide sequence ID" value="NZ_JAPQES010000001.1"/>
</dbReference>
<dbReference type="InterPro" id="IPR018093">
    <property type="entry name" value="BCCT_CS"/>
</dbReference>
<evidence type="ECO:0000256" key="1">
    <source>
        <dbReference type="ARBA" id="ARBA00004651"/>
    </source>
</evidence>
<dbReference type="PANTHER" id="PTHR30047">
    <property type="entry name" value="HIGH-AFFINITY CHOLINE TRANSPORT PROTEIN-RELATED"/>
    <property type="match status" value="1"/>
</dbReference>
<gene>
    <name evidence="9" type="ORF">OXH55_04935</name>
</gene>
<evidence type="ECO:0000256" key="4">
    <source>
        <dbReference type="ARBA" id="ARBA00022475"/>
    </source>
</evidence>
<dbReference type="EMBL" id="JAPQES010000001">
    <property type="protein sequence ID" value="MCY6369968.1"/>
    <property type="molecule type" value="Genomic_DNA"/>
</dbReference>
<feature type="transmembrane region" description="Helical" evidence="8">
    <location>
        <begin position="266"/>
        <end position="286"/>
    </location>
</feature>
<comment type="subcellular location">
    <subcellularLocation>
        <location evidence="1">Cell membrane</location>
        <topology evidence="1">Multi-pass membrane protein</topology>
    </subcellularLocation>
</comment>
<sequence length="529" mass="57669">MKTNQNMKKVKIDKTVFFGAMIALLAVSLPIIIFPEASAKILNSVNKFIITKLGSFFIWFGLFCLIFCLWISFSRYGKVRLGDEGEKPEFSSFSWAAMLFCAGVGAGVVYWGVIEWVYYYKAPPLGVAVGSWQAAEMAAAYGIFHWGPMAWAIYSVTGCAVGYIIFVRKGNILKLSEACRGLIGNRVDGIIGKLIDISFIFGIVGGVATSLGLGSPLVTAGLSRVFGIKETPGLQIGILFLVTLIFGFSAYSGLKKGIKVLSDLNVVLAIGIVLFVFLAGNTIFILEMGTTSLGVLATNFFRMSTWLDPAGKSMFPQSWTVFYWAWWAAYAPFLGMFIARISKGRTIKQMVMGSLIYGSAGCILFFAVLGNYGLDLQLSGKMDVVATLNELGGPQTIISILQTLPFGKLVITLVVVLSVTFMATSYDSASYILAANSQTQVGENGEPIRWLRLVWAFSLALIPIGFILLGSPLKTLQTASLVFGIPVCIIVIMSAFSFVKMVKVDIKEKKLKQKAVINEFEDDEFEEAV</sequence>
<keyword evidence="6 8" id="KW-1133">Transmembrane helix</keyword>
<feature type="transmembrane region" description="Helical" evidence="8">
    <location>
        <begin position="194"/>
        <end position="214"/>
    </location>
</feature>
<proteinExistence type="inferred from homology"/>
<evidence type="ECO:0000256" key="8">
    <source>
        <dbReference type="SAM" id="Phobius"/>
    </source>
</evidence>
<evidence type="ECO:0000256" key="2">
    <source>
        <dbReference type="ARBA" id="ARBA00005658"/>
    </source>
</evidence>
<protein>
    <submittedName>
        <fullName evidence="9">BCCT family transporter</fullName>
    </submittedName>
</protein>
<keyword evidence="4" id="KW-1003">Cell membrane</keyword>
<dbReference type="PROSITE" id="PS01303">
    <property type="entry name" value="BCCT"/>
    <property type="match status" value="1"/>
</dbReference>
<evidence type="ECO:0000256" key="5">
    <source>
        <dbReference type="ARBA" id="ARBA00022692"/>
    </source>
</evidence>
<evidence type="ECO:0000256" key="6">
    <source>
        <dbReference type="ARBA" id="ARBA00022989"/>
    </source>
</evidence>
<comment type="caution">
    <text evidence="9">The sequence shown here is derived from an EMBL/GenBank/DDBJ whole genome shotgun (WGS) entry which is preliminary data.</text>
</comment>
<reference evidence="9" key="1">
    <citation type="submission" date="2022-12" db="EMBL/GenBank/DDBJ databases">
        <authorList>
            <person name="Wang J."/>
        </authorList>
    </citation>
    <scope>NUCLEOTIDE SEQUENCE</scope>
    <source>
        <strain evidence="9">HY-42-06</strain>
    </source>
</reference>
<feature type="transmembrane region" description="Helical" evidence="8">
    <location>
        <begin position="321"/>
        <end position="339"/>
    </location>
</feature>
<organism evidence="9 10">
    <name type="scientific">Clostridium ganghwense</name>
    <dbReference type="NCBI Taxonomy" id="312089"/>
    <lineage>
        <taxon>Bacteria</taxon>
        <taxon>Bacillati</taxon>
        <taxon>Bacillota</taxon>
        <taxon>Clostridia</taxon>
        <taxon>Eubacteriales</taxon>
        <taxon>Clostridiaceae</taxon>
        <taxon>Clostridium</taxon>
    </lineage>
</organism>
<keyword evidence="5 8" id="KW-0812">Transmembrane</keyword>
<dbReference type="InterPro" id="IPR000060">
    <property type="entry name" value="BCCT_transptr"/>
</dbReference>
<keyword evidence="3" id="KW-0813">Transport</keyword>
<feature type="transmembrane region" description="Helical" evidence="8">
    <location>
        <begin position="16"/>
        <end position="35"/>
    </location>
</feature>
<dbReference type="NCBIfam" id="TIGR00842">
    <property type="entry name" value="bcct"/>
    <property type="match status" value="1"/>
</dbReference>
<feature type="transmembrane region" description="Helical" evidence="8">
    <location>
        <begin position="56"/>
        <end position="73"/>
    </location>
</feature>
<keyword evidence="10" id="KW-1185">Reference proteome</keyword>
<feature type="transmembrane region" description="Helical" evidence="8">
    <location>
        <begin position="150"/>
        <end position="167"/>
    </location>
</feature>
<evidence type="ECO:0000313" key="9">
    <source>
        <dbReference type="EMBL" id="MCY6369968.1"/>
    </source>
</evidence>
<feature type="transmembrane region" description="Helical" evidence="8">
    <location>
        <begin position="351"/>
        <end position="374"/>
    </location>
</feature>
<evidence type="ECO:0000313" key="10">
    <source>
        <dbReference type="Proteomes" id="UP001079657"/>
    </source>
</evidence>
<comment type="similarity">
    <text evidence="2">Belongs to the BCCT transporter (TC 2.A.15) family.</text>
</comment>
<dbReference type="Pfam" id="PF02028">
    <property type="entry name" value="BCCT"/>
    <property type="match status" value="1"/>
</dbReference>
<feature type="transmembrane region" description="Helical" evidence="8">
    <location>
        <begin position="481"/>
        <end position="502"/>
    </location>
</feature>
<name>A0ABT4CLQ5_9CLOT</name>
<dbReference type="Proteomes" id="UP001079657">
    <property type="component" value="Unassembled WGS sequence"/>
</dbReference>
<feature type="transmembrane region" description="Helical" evidence="8">
    <location>
        <begin position="450"/>
        <end position="469"/>
    </location>
</feature>